<evidence type="ECO:0000256" key="1">
    <source>
        <dbReference type="SAM" id="MobiDB-lite"/>
    </source>
</evidence>
<sequence length="415" mass="45256">DARPGGGPATHRPGAGRGPGDRRRRHHDRRGHRLAAGTRHLRLRHPGRARADHAGPRRRRRGVPPGPDHVAPRASRGPGDRPAGRRRGGIAGGAGRRGRVDGAAPRGGGPAGRHDRRQRRGPVRRHRPGARGDPGPGAVDRGVGHHRRRGAGAQPHRAGRHARRPAGHPAAHRSLPAGRRRHAAGRGRLRRLPAARSAARGPGRRRHRRAPAHRHLVGPRRRRRAPGPGTGRRDRRHRRGARGDDLGDDHDPAPHGARRRGAAGDRVRDLRPRARHVRVLAARRPRRRPPRPAGGAARGRRGAGRLPRALRALARGLVLADLRRAVPAGPGLVVRDGRRVDAGRRPGAARGAHRRAGRLRHDHAADRGGRRRRRRGGRGHVGLRRAQRLRGRAGVRGGRRGRGERAAGRPPRRRL</sequence>
<gene>
    <name evidence="2" type="ORF">AVDCRST_MAG06-2511</name>
</gene>
<feature type="compositionally biased region" description="Low complexity" evidence="1">
    <location>
        <begin position="167"/>
        <end position="177"/>
    </location>
</feature>
<feature type="region of interest" description="Disordered" evidence="1">
    <location>
        <begin position="342"/>
        <end position="415"/>
    </location>
</feature>
<dbReference type="AlphaFoldDB" id="A0A6J4P4L2"/>
<feature type="compositionally biased region" description="Basic residues" evidence="1">
    <location>
        <begin position="351"/>
        <end position="361"/>
    </location>
</feature>
<evidence type="ECO:0000313" key="2">
    <source>
        <dbReference type="EMBL" id="CAA9405681.1"/>
    </source>
</evidence>
<feature type="compositionally biased region" description="Basic and acidic residues" evidence="1">
    <location>
        <begin position="262"/>
        <end position="272"/>
    </location>
</feature>
<name>A0A6J4P4L2_9ACTN</name>
<feature type="compositionally biased region" description="Basic and acidic residues" evidence="1">
    <location>
        <begin position="241"/>
        <end position="253"/>
    </location>
</feature>
<feature type="non-terminal residue" evidence="2">
    <location>
        <position position="1"/>
    </location>
</feature>
<feature type="compositionally biased region" description="Basic residues" evidence="1">
    <location>
        <begin position="369"/>
        <end position="400"/>
    </location>
</feature>
<feature type="region of interest" description="Disordered" evidence="1">
    <location>
        <begin position="1"/>
        <end position="304"/>
    </location>
</feature>
<feature type="compositionally biased region" description="Basic residues" evidence="1">
    <location>
        <begin position="114"/>
        <end position="129"/>
    </location>
</feature>
<proteinExistence type="predicted"/>
<protein>
    <submittedName>
        <fullName evidence="2">Uncharacterized MFS-type transporter</fullName>
    </submittedName>
</protein>
<reference evidence="2" key="1">
    <citation type="submission" date="2020-02" db="EMBL/GenBank/DDBJ databases">
        <authorList>
            <person name="Meier V. D."/>
        </authorList>
    </citation>
    <scope>NUCLEOTIDE SEQUENCE</scope>
    <source>
        <strain evidence="2">AVDCRST_MAG06</strain>
    </source>
</reference>
<feature type="compositionally biased region" description="Basic residues" evidence="1">
    <location>
        <begin position="157"/>
        <end position="166"/>
    </location>
</feature>
<feature type="compositionally biased region" description="Basic residues" evidence="1">
    <location>
        <begin position="22"/>
        <end position="48"/>
    </location>
</feature>
<feature type="compositionally biased region" description="Low complexity" evidence="1">
    <location>
        <begin position="68"/>
        <end position="77"/>
    </location>
</feature>
<feature type="compositionally biased region" description="Basic residues" evidence="1">
    <location>
        <begin position="273"/>
        <end position="290"/>
    </location>
</feature>
<feature type="non-terminal residue" evidence="2">
    <location>
        <position position="415"/>
    </location>
</feature>
<feature type="compositionally biased region" description="Basic residues" evidence="1">
    <location>
        <begin position="202"/>
        <end position="225"/>
    </location>
</feature>
<feature type="compositionally biased region" description="Basic residues" evidence="1">
    <location>
        <begin position="178"/>
        <end position="193"/>
    </location>
</feature>
<dbReference type="EMBL" id="CADCUP010000167">
    <property type="protein sequence ID" value="CAA9405681.1"/>
    <property type="molecule type" value="Genomic_DNA"/>
</dbReference>
<organism evidence="2">
    <name type="scientific">uncultured Nocardioides sp</name>
    <dbReference type="NCBI Taxonomy" id="198441"/>
    <lineage>
        <taxon>Bacteria</taxon>
        <taxon>Bacillati</taxon>
        <taxon>Actinomycetota</taxon>
        <taxon>Actinomycetes</taxon>
        <taxon>Propionibacteriales</taxon>
        <taxon>Nocardioidaceae</taxon>
        <taxon>Nocardioides</taxon>
        <taxon>environmental samples</taxon>
    </lineage>
</organism>
<accession>A0A6J4P4L2</accession>